<keyword evidence="9" id="KW-0812">Transmembrane</keyword>
<dbReference type="CDD" id="cd00075">
    <property type="entry name" value="HATPase"/>
    <property type="match status" value="1"/>
</dbReference>
<name>A0A3R5TJ24_9CLOT</name>
<keyword evidence="9" id="KW-1133">Transmembrane helix</keyword>
<dbReference type="EC" id="2.7.13.3" evidence="2"/>
<dbReference type="PROSITE" id="PS50109">
    <property type="entry name" value="HIS_KIN"/>
    <property type="match status" value="1"/>
</dbReference>
<dbReference type="Proteomes" id="UP000286268">
    <property type="component" value="Chromosome"/>
</dbReference>
<evidence type="ECO:0000256" key="6">
    <source>
        <dbReference type="ARBA" id="ARBA00022777"/>
    </source>
</evidence>
<sequence>MGSLNYFIIIIVLYAIFAMIFMVYNIIEPKKYLGYISLSHIIGILTTVSTLFSEVYGNSLAKGLAVFFFFSCHFVIYVGILEFSKKAIKKKYITIMTIVMLMDVFFTYNCSSLSSFIHKVFLMSIYIYIGTKFMKYKNIVSRRAFGLVAISLSSLQIIYYIINIFVDISRFKIDLVAYVVQSFILSLLLIAISIEESKKHMNTELMELRSQVEHKDIMLEEAYEVDKIKNEFIVNISHELRTPINVLYSSLQLIEYTDLNENEETVRSYLSSMKVNIRRLIKLVNNFIYISAIDTGYMKLNIRSYDIVEFIESLTLSTLDTAHEKEIQLIFDTDFEEKMVAFDSEKIERIMLNLLSNAFKYTKAGGNIEVALSQEEKYIVISVKDDGEGIPEDMQDKVFDRFTRVSSTLVRENEGSGIGLSLVKELVEMHNGKIVLESKVNEGSTFKVYLPDNKEMDLGIDSMKNLIDSESKEIEFSDLF</sequence>
<dbReference type="AlphaFoldDB" id="A0A3R5TJ24"/>
<feature type="transmembrane region" description="Helical" evidence="9">
    <location>
        <begin position="59"/>
        <end position="80"/>
    </location>
</feature>
<evidence type="ECO:0000256" key="9">
    <source>
        <dbReference type="SAM" id="Phobius"/>
    </source>
</evidence>
<keyword evidence="8" id="KW-0902">Two-component regulatory system</keyword>
<dbReference type="CDD" id="cd00082">
    <property type="entry name" value="HisKA"/>
    <property type="match status" value="1"/>
</dbReference>
<dbReference type="Pfam" id="PF02518">
    <property type="entry name" value="HATPase_c"/>
    <property type="match status" value="1"/>
</dbReference>
<dbReference type="SUPFAM" id="SSF55874">
    <property type="entry name" value="ATPase domain of HSP90 chaperone/DNA topoisomerase II/histidine kinase"/>
    <property type="match status" value="1"/>
</dbReference>
<feature type="transmembrane region" description="Helical" evidence="9">
    <location>
        <begin position="115"/>
        <end position="133"/>
    </location>
</feature>
<evidence type="ECO:0000256" key="3">
    <source>
        <dbReference type="ARBA" id="ARBA00022553"/>
    </source>
</evidence>
<dbReference type="InterPro" id="IPR003661">
    <property type="entry name" value="HisK_dim/P_dom"/>
</dbReference>
<keyword evidence="12" id="KW-1185">Reference proteome</keyword>
<dbReference type="Pfam" id="PF00512">
    <property type="entry name" value="HisKA"/>
    <property type="match status" value="1"/>
</dbReference>
<dbReference type="InterPro" id="IPR036890">
    <property type="entry name" value="HATPase_C_sf"/>
</dbReference>
<dbReference type="EMBL" id="CP025746">
    <property type="protein sequence ID" value="QAA34654.1"/>
    <property type="molecule type" value="Genomic_DNA"/>
</dbReference>
<organism evidence="11 12">
    <name type="scientific">Clostridium manihotivorum</name>
    <dbReference type="NCBI Taxonomy" id="2320868"/>
    <lineage>
        <taxon>Bacteria</taxon>
        <taxon>Bacillati</taxon>
        <taxon>Bacillota</taxon>
        <taxon>Clostridia</taxon>
        <taxon>Eubacteriales</taxon>
        <taxon>Clostridiaceae</taxon>
        <taxon>Clostridium</taxon>
    </lineage>
</organism>
<dbReference type="KEGG" id="cmah:C1I91_25150"/>
<keyword evidence="4" id="KW-0808">Transferase</keyword>
<dbReference type="OrthoDB" id="9813394at2"/>
<dbReference type="GO" id="GO:0000155">
    <property type="term" value="F:phosphorelay sensor kinase activity"/>
    <property type="evidence" value="ECO:0007669"/>
    <property type="project" value="InterPro"/>
</dbReference>
<evidence type="ECO:0000313" key="12">
    <source>
        <dbReference type="Proteomes" id="UP000286268"/>
    </source>
</evidence>
<proteinExistence type="predicted"/>
<dbReference type="Gene3D" id="3.30.565.10">
    <property type="entry name" value="Histidine kinase-like ATPase, C-terminal domain"/>
    <property type="match status" value="1"/>
</dbReference>
<keyword evidence="3" id="KW-0597">Phosphoprotein</keyword>
<dbReference type="InterPro" id="IPR005467">
    <property type="entry name" value="His_kinase_dom"/>
</dbReference>
<evidence type="ECO:0000256" key="7">
    <source>
        <dbReference type="ARBA" id="ARBA00022840"/>
    </source>
</evidence>
<gene>
    <name evidence="11" type="ORF">C1I91_25150</name>
</gene>
<feature type="transmembrane region" description="Helical" evidence="9">
    <location>
        <begin position="6"/>
        <end position="27"/>
    </location>
</feature>
<dbReference type="InterPro" id="IPR003594">
    <property type="entry name" value="HATPase_dom"/>
</dbReference>
<dbReference type="InterPro" id="IPR004358">
    <property type="entry name" value="Sig_transdc_His_kin-like_C"/>
</dbReference>
<evidence type="ECO:0000256" key="5">
    <source>
        <dbReference type="ARBA" id="ARBA00022741"/>
    </source>
</evidence>
<keyword evidence="7" id="KW-0067">ATP-binding</keyword>
<evidence type="ECO:0000256" key="4">
    <source>
        <dbReference type="ARBA" id="ARBA00022679"/>
    </source>
</evidence>
<protein>
    <recommendedName>
        <fullName evidence="2">histidine kinase</fullName>
        <ecNumber evidence="2">2.7.13.3</ecNumber>
    </recommendedName>
</protein>
<dbReference type="PANTHER" id="PTHR43547:SF2">
    <property type="entry name" value="HYBRID SIGNAL TRANSDUCTION HISTIDINE KINASE C"/>
    <property type="match status" value="1"/>
</dbReference>
<dbReference type="PANTHER" id="PTHR43547">
    <property type="entry name" value="TWO-COMPONENT HISTIDINE KINASE"/>
    <property type="match status" value="1"/>
</dbReference>
<evidence type="ECO:0000259" key="10">
    <source>
        <dbReference type="PROSITE" id="PS50109"/>
    </source>
</evidence>
<keyword evidence="9" id="KW-0472">Membrane</keyword>
<feature type="transmembrane region" description="Helical" evidence="9">
    <location>
        <begin position="145"/>
        <end position="163"/>
    </location>
</feature>
<dbReference type="FunFam" id="3.30.565.10:FF:000037">
    <property type="entry name" value="Hybrid sensor histidine kinase/response regulator"/>
    <property type="match status" value="1"/>
</dbReference>
<accession>A0A3R5TJ24</accession>
<feature type="transmembrane region" description="Helical" evidence="9">
    <location>
        <begin position="32"/>
        <end position="53"/>
    </location>
</feature>
<dbReference type="Gene3D" id="1.10.287.130">
    <property type="match status" value="1"/>
</dbReference>
<reference evidence="11 12" key="1">
    <citation type="submission" date="2018-01" db="EMBL/GenBank/DDBJ databases">
        <title>Genome Sequencing and Assembly of Anaerobacter polyendosporus strain CT4.</title>
        <authorList>
            <person name="Tachaapaikoon C."/>
            <person name="Sutheeworapong S."/>
            <person name="Jenjaroenpun P."/>
            <person name="Wongsurawat T."/>
            <person name="Nookeaw I."/>
            <person name="Cheawchanlertfa P."/>
            <person name="Kosugi A."/>
            <person name="Cheevadhanarak S."/>
            <person name="Ratanakhanokchai K."/>
        </authorList>
    </citation>
    <scope>NUCLEOTIDE SEQUENCE [LARGE SCALE GENOMIC DNA]</scope>
    <source>
        <strain evidence="11 12">CT4</strain>
    </source>
</reference>
<dbReference type="SUPFAM" id="SSF47384">
    <property type="entry name" value="Homodimeric domain of signal transducing histidine kinase"/>
    <property type="match status" value="1"/>
</dbReference>
<dbReference type="PRINTS" id="PR00344">
    <property type="entry name" value="BCTRLSENSOR"/>
</dbReference>
<evidence type="ECO:0000256" key="8">
    <source>
        <dbReference type="ARBA" id="ARBA00023012"/>
    </source>
</evidence>
<evidence type="ECO:0000256" key="1">
    <source>
        <dbReference type="ARBA" id="ARBA00000085"/>
    </source>
</evidence>
<feature type="transmembrane region" description="Helical" evidence="9">
    <location>
        <begin position="175"/>
        <end position="194"/>
    </location>
</feature>
<dbReference type="GO" id="GO:0005524">
    <property type="term" value="F:ATP binding"/>
    <property type="evidence" value="ECO:0007669"/>
    <property type="project" value="UniProtKB-KW"/>
</dbReference>
<evidence type="ECO:0000313" key="11">
    <source>
        <dbReference type="EMBL" id="QAA34654.1"/>
    </source>
</evidence>
<comment type="catalytic activity">
    <reaction evidence="1">
        <text>ATP + protein L-histidine = ADP + protein N-phospho-L-histidine.</text>
        <dbReference type="EC" id="2.7.13.3"/>
    </reaction>
</comment>
<dbReference type="SMART" id="SM00388">
    <property type="entry name" value="HisKA"/>
    <property type="match status" value="1"/>
</dbReference>
<dbReference type="SMART" id="SM00387">
    <property type="entry name" value="HATPase_c"/>
    <property type="match status" value="1"/>
</dbReference>
<keyword evidence="6 11" id="KW-0418">Kinase</keyword>
<keyword evidence="5" id="KW-0547">Nucleotide-binding</keyword>
<dbReference type="InterPro" id="IPR036097">
    <property type="entry name" value="HisK_dim/P_sf"/>
</dbReference>
<feature type="domain" description="Histidine kinase" evidence="10">
    <location>
        <begin position="235"/>
        <end position="454"/>
    </location>
</feature>
<dbReference type="RefSeq" id="WP_128215367.1">
    <property type="nucleotide sequence ID" value="NZ_CP025746.1"/>
</dbReference>
<evidence type="ECO:0000256" key="2">
    <source>
        <dbReference type="ARBA" id="ARBA00012438"/>
    </source>
</evidence>